<dbReference type="EMBL" id="LXQA010867882">
    <property type="protein sequence ID" value="MCI74789.1"/>
    <property type="molecule type" value="Genomic_DNA"/>
</dbReference>
<keyword evidence="2" id="KW-1185">Reference proteome</keyword>
<name>A0A392UMB9_9FABA</name>
<proteinExistence type="predicted"/>
<accession>A0A392UMB9</accession>
<comment type="caution">
    <text evidence="1">The sequence shown here is derived from an EMBL/GenBank/DDBJ whole genome shotgun (WGS) entry which is preliminary data.</text>
</comment>
<dbReference type="AlphaFoldDB" id="A0A392UMB9"/>
<feature type="non-terminal residue" evidence="1">
    <location>
        <position position="1"/>
    </location>
</feature>
<reference evidence="1 2" key="1">
    <citation type="journal article" date="2018" name="Front. Plant Sci.">
        <title>Red Clover (Trifolium pratense) and Zigzag Clover (T. medium) - A Picture of Genomic Similarities and Differences.</title>
        <authorList>
            <person name="Dluhosova J."/>
            <person name="Istvanek J."/>
            <person name="Nedelnik J."/>
            <person name="Repkova J."/>
        </authorList>
    </citation>
    <scope>NUCLEOTIDE SEQUENCE [LARGE SCALE GENOMIC DNA]</scope>
    <source>
        <strain evidence="2">cv. 10/8</strain>
        <tissue evidence="1">Leaf</tissue>
    </source>
</reference>
<protein>
    <submittedName>
        <fullName evidence="1">Uncharacterized protein</fullName>
    </submittedName>
</protein>
<sequence length="47" mass="4981">KTVYPRTIIVPNQAAKAGDSRITDAIPINIQNHTDAALSIPLNHSSG</sequence>
<dbReference type="Proteomes" id="UP000265520">
    <property type="component" value="Unassembled WGS sequence"/>
</dbReference>
<organism evidence="1 2">
    <name type="scientific">Trifolium medium</name>
    <dbReference type="NCBI Taxonomy" id="97028"/>
    <lineage>
        <taxon>Eukaryota</taxon>
        <taxon>Viridiplantae</taxon>
        <taxon>Streptophyta</taxon>
        <taxon>Embryophyta</taxon>
        <taxon>Tracheophyta</taxon>
        <taxon>Spermatophyta</taxon>
        <taxon>Magnoliopsida</taxon>
        <taxon>eudicotyledons</taxon>
        <taxon>Gunneridae</taxon>
        <taxon>Pentapetalae</taxon>
        <taxon>rosids</taxon>
        <taxon>fabids</taxon>
        <taxon>Fabales</taxon>
        <taxon>Fabaceae</taxon>
        <taxon>Papilionoideae</taxon>
        <taxon>50 kb inversion clade</taxon>
        <taxon>NPAAA clade</taxon>
        <taxon>Hologalegina</taxon>
        <taxon>IRL clade</taxon>
        <taxon>Trifolieae</taxon>
        <taxon>Trifolium</taxon>
    </lineage>
</organism>
<evidence type="ECO:0000313" key="1">
    <source>
        <dbReference type="EMBL" id="MCI74789.1"/>
    </source>
</evidence>
<evidence type="ECO:0000313" key="2">
    <source>
        <dbReference type="Proteomes" id="UP000265520"/>
    </source>
</evidence>